<dbReference type="Pfam" id="PF14388">
    <property type="entry name" value="DUF4419"/>
    <property type="match status" value="1"/>
</dbReference>
<dbReference type="InterPro" id="IPR025533">
    <property type="entry name" value="DUF4419"/>
</dbReference>
<dbReference type="Proteomes" id="UP000807306">
    <property type="component" value="Unassembled WGS sequence"/>
</dbReference>
<evidence type="ECO:0000313" key="1">
    <source>
        <dbReference type="EMBL" id="KAF9525534.1"/>
    </source>
</evidence>
<proteinExistence type="predicted"/>
<organism evidence="1 2">
    <name type="scientific">Crepidotus variabilis</name>
    <dbReference type="NCBI Taxonomy" id="179855"/>
    <lineage>
        <taxon>Eukaryota</taxon>
        <taxon>Fungi</taxon>
        <taxon>Dikarya</taxon>
        <taxon>Basidiomycota</taxon>
        <taxon>Agaricomycotina</taxon>
        <taxon>Agaricomycetes</taxon>
        <taxon>Agaricomycetidae</taxon>
        <taxon>Agaricales</taxon>
        <taxon>Agaricineae</taxon>
        <taxon>Crepidotaceae</taxon>
        <taxon>Crepidotus</taxon>
    </lineage>
</organism>
<gene>
    <name evidence="1" type="ORF">CPB83DRAFT_818495</name>
</gene>
<keyword evidence="2" id="KW-1185">Reference proteome</keyword>
<dbReference type="PANTHER" id="PTHR31252">
    <property type="entry name" value="DUF4419 DOMAIN-CONTAINING PROTEIN"/>
    <property type="match status" value="1"/>
</dbReference>
<dbReference type="OrthoDB" id="9978173at2759"/>
<protein>
    <submittedName>
        <fullName evidence="1">Uncharacterized protein</fullName>
    </submittedName>
</protein>
<evidence type="ECO:0000313" key="2">
    <source>
        <dbReference type="Proteomes" id="UP000807306"/>
    </source>
</evidence>
<dbReference type="AlphaFoldDB" id="A0A9P6EAY5"/>
<reference evidence="1" key="1">
    <citation type="submission" date="2020-11" db="EMBL/GenBank/DDBJ databases">
        <authorList>
            <consortium name="DOE Joint Genome Institute"/>
            <person name="Ahrendt S."/>
            <person name="Riley R."/>
            <person name="Andreopoulos W."/>
            <person name="Labutti K."/>
            <person name="Pangilinan J."/>
            <person name="Ruiz-Duenas F.J."/>
            <person name="Barrasa J.M."/>
            <person name="Sanchez-Garcia M."/>
            <person name="Camarero S."/>
            <person name="Miyauchi S."/>
            <person name="Serrano A."/>
            <person name="Linde D."/>
            <person name="Babiker R."/>
            <person name="Drula E."/>
            <person name="Ayuso-Fernandez I."/>
            <person name="Pacheco R."/>
            <person name="Padilla G."/>
            <person name="Ferreira P."/>
            <person name="Barriuso J."/>
            <person name="Kellner H."/>
            <person name="Castanera R."/>
            <person name="Alfaro M."/>
            <person name="Ramirez L."/>
            <person name="Pisabarro A.G."/>
            <person name="Kuo A."/>
            <person name="Tritt A."/>
            <person name="Lipzen A."/>
            <person name="He G."/>
            <person name="Yan M."/>
            <person name="Ng V."/>
            <person name="Cullen D."/>
            <person name="Martin F."/>
            <person name="Rosso M.-N."/>
            <person name="Henrissat B."/>
            <person name="Hibbett D."/>
            <person name="Martinez A.T."/>
            <person name="Grigoriev I.V."/>
        </authorList>
    </citation>
    <scope>NUCLEOTIDE SEQUENCE</scope>
    <source>
        <strain evidence="1">CBS 506.95</strain>
    </source>
</reference>
<sequence length="413" mass="46216">MPVTFKVASHPAEPVESKSIAVYKEVEDFVQKTWGTDRPVRGKKKVKEVLQSSFSVSKEPAVDLTSVLSRSNGFVDTVIDAYNRHHHLSLRPDDVWMAILNQFNFYVNAHSEELRSSFVQHAGKKELIVVADGNRHTVSFGEVAKQMTAKIDDKVVDKSLKDWILPNFTTTTDNDTVICAVLMMSTFKSYFNFKMKLACGLPSVSLLGEKSDWELLSTRLEKLGTFGDEPAAFAMQLKPILNRFIEAFTRAENDSVQDIEFWGRICHYTSGGSGPSYLSGWVTAFCAWDEKGKWLGPKIRAVAESEGPYSVTFEPINIPGGLARRRLEALPGLTLDGIPYGFIDGDDISPGYCEVDVKLDDNGEEMDCVMVSGLMGSVIEGEKKDTLRPLPAWFMFVTKLLTENEVEMLRRRV</sequence>
<name>A0A9P6EAY5_9AGAR</name>
<dbReference type="PANTHER" id="PTHR31252:SF11">
    <property type="entry name" value="DUF4419 DOMAIN-CONTAINING PROTEIN"/>
    <property type="match status" value="1"/>
</dbReference>
<dbReference type="Gene3D" id="1.20.120.1060">
    <property type="match status" value="1"/>
</dbReference>
<dbReference type="EMBL" id="MU157883">
    <property type="protein sequence ID" value="KAF9525534.1"/>
    <property type="molecule type" value="Genomic_DNA"/>
</dbReference>
<comment type="caution">
    <text evidence="1">The sequence shown here is derived from an EMBL/GenBank/DDBJ whole genome shotgun (WGS) entry which is preliminary data.</text>
</comment>
<accession>A0A9P6EAY5</accession>